<gene>
    <name evidence="9" type="ORF">ENV75_00330</name>
</gene>
<evidence type="ECO:0000256" key="3">
    <source>
        <dbReference type="ARBA" id="ARBA00023015"/>
    </source>
</evidence>
<evidence type="ECO:0000313" key="9">
    <source>
        <dbReference type="EMBL" id="HGG98895.1"/>
    </source>
</evidence>
<dbReference type="SUPFAM" id="SSF75625">
    <property type="entry name" value="YebC-like"/>
    <property type="match status" value="1"/>
</dbReference>
<dbReference type="Pfam" id="PF20772">
    <property type="entry name" value="TACO1_YebC_N"/>
    <property type="match status" value="1"/>
</dbReference>
<comment type="subcellular location">
    <subcellularLocation>
        <location evidence="6">Cytoplasm</location>
    </subcellularLocation>
</comment>
<comment type="caution">
    <text evidence="9">The sequence shown here is derived from an EMBL/GenBank/DDBJ whole genome shotgun (WGS) entry which is preliminary data.</text>
</comment>
<dbReference type="InterPro" id="IPR017856">
    <property type="entry name" value="Integrase-like_N"/>
</dbReference>
<keyword evidence="5 6" id="KW-0804">Transcription</keyword>
<name>A0A7C4AIG6_9BACT</name>
<protein>
    <recommendedName>
        <fullName evidence="6">Probable transcriptional regulatory protein ENV75_00330</fullName>
    </recommendedName>
</protein>
<feature type="domain" description="TACO1/YebC-like N-terminal" evidence="8">
    <location>
        <begin position="5"/>
        <end position="76"/>
    </location>
</feature>
<evidence type="ECO:0000259" key="8">
    <source>
        <dbReference type="Pfam" id="PF20772"/>
    </source>
</evidence>
<dbReference type="InterPro" id="IPR048300">
    <property type="entry name" value="TACO1_YebC-like_2nd/3rd_dom"/>
</dbReference>
<feature type="domain" description="TACO1/YebC-like second and third" evidence="7">
    <location>
        <begin position="82"/>
        <end position="239"/>
    </location>
</feature>
<dbReference type="HAMAP" id="MF_00693">
    <property type="entry name" value="Transcrip_reg_TACO1"/>
    <property type="match status" value="1"/>
</dbReference>
<dbReference type="NCBIfam" id="NF001030">
    <property type="entry name" value="PRK00110.1"/>
    <property type="match status" value="1"/>
</dbReference>
<keyword evidence="2 6" id="KW-0963">Cytoplasm</keyword>
<dbReference type="GO" id="GO:0006355">
    <property type="term" value="P:regulation of DNA-templated transcription"/>
    <property type="evidence" value="ECO:0007669"/>
    <property type="project" value="UniProtKB-UniRule"/>
</dbReference>
<dbReference type="AlphaFoldDB" id="A0A7C4AIG6"/>
<evidence type="ECO:0000256" key="2">
    <source>
        <dbReference type="ARBA" id="ARBA00022490"/>
    </source>
</evidence>
<accession>A0A7C4AIG6</accession>
<dbReference type="PANTHER" id="PTHR12532:SF6">
    <property type="entry name" value="TRANSCRIPTIONAL REGULATORY PROTEIN YEBC-RELATED"/>
    <property type="match status" value="1"/>
</dbReference>
<evidence type="ECO:0000256" key="4">
    <source>
        <dbReference type="ARBA" id="ARBA00023125"/>
    </source>
</evidence>
<dbReference type="InterPro" id="IPR049083">
    <property type="entry name" value="TACO1_YebC_N"/>
</dbReference>
<evidence type="ECO:0000256" key="5">
    <source>
        <dbReference type="ARBA" id="ARBA00023163"/>
    </source>
</evidence>
<dbReference type="NCBIfam" id="TIGR01033">
    <property type="entry name" value="YebC/PmpR family DNA-binding transcriptional regulator"/>
    <property type="match status" value="1"/>
</dbReference>
<evidence type="ECO:0000256" key="1">
    <source>
        <dbReference type="ARBA" id="ARBA00008724"/>
    </source>
</evidence>
<dbReference type="Gene3D" id="3.30.70.980">
    <property type="match status" value="2"/>
</dbReference>
<dbReference type="InterPro" id="IPR029072">
    <property type="entry name" value="YebC-like"/>
</dbReference>
<dbReference type="FunFam" id="3.30.70.980:FF:000002">
    <property type="entry name" value="Probable transcriptional regulatory protein YebC"/>
    <property type="match status" value="1"/>
</dbReference>
<dbReference type="FunFam" id="1.10.10.200:FF:000002">
    <property type="entry name" value="Probable transcriptional regulatory protein CLM62_37755"/>
    <property type="match status" value="1"/>
</dbReference>
<sequence>MAGHSKWAQIRHKKAQVDARKGRIFTKLVREISVAARIGGGDPEKNPRLRAAVEKAKEVNMPMDNIKRAIMKGTGELSGISYEEVIYEGYGPGGVALLIEVMTDNKNRTVSELRHILSRHGGSLGESGCVSWIFEKKGYILVNKKAVDEDTLLSVALDAGVDDVKNDPEEDNYEIIVLPERLKEVKAFIEKAGIPISLAEITMLPKNYVLVDGESAEQMLKLMDALEEHEDVQNVYANFNISDEAMSRAIA</sequence>
<comment type="similarity">
    <text evidence="1 6">Belongs to the TACO1 family.</text>
</comment>
<dbReference type="InterPro" id="IPR026564">
    <property type="entry name" value="Transcrip_reg_TACO1-like_dom3"/>
</dbReference>
<dbReference type="EMBL" id="DTHO01000003">
    <property type="protein sequence ID" value="HGG98895.1"/>
    <property type="molecule type" value="Genomic_DNA"/>
</dbReference>
<organism evidence="9">
    <name type="scientific">Thermodesulfovibrio aggregans</name>
    <dbReference type="NCBI Taxonomy" id="86166"/>
    <lineage>
        <taxon>Bacteria</taxon>
        <taxon>Pseudomonadati</taxon>
        <taxon>Nitrospirota</taxon>
        <taxon>Thermodesulfovibrionia</taxon>
        <taxon>Thermodesulfovibrionales</taxon>
        <taxon>Thermodesulfovibrionaceae</taxon>
        <taxon>Thermodesulfovibrio</taxon>
    </lineage>
</organism>
<proteinExistence type="inferred from homology"/>
<dbReference type="PANTHER" id="PTHR12532">
    <property type="entry name" value="TRANSLATIONAL ACTIVATOR OF CYTOCHROME C OXIDASE 1"/>
    <property type="match status" value="1"/>
</dbReference>
<evidence type="ECO:0000259" key="7">
    <source>
        <dbReference type="Pfam" id="PF01709"/>
    </source>
</evidence>
<dbReference type="InterPro" id="IPR002876">
    <property type="entry name" value="Transcrip_reg_TACO1-like"/>
</dbReference>
<dbReference type="Gene3D" id="1.10.10.200">
    <property type="match status" value="1"/>
</dbReference>
<dbReference type="Pfam" id="PF01709">
    <property type="entry name" value="Transcrip_reg"/>
    <property type="match status" value="1"/>
</dbReference>
<evidence type="ECO:0000256" key="6">
    <source>
        <dbReference type="HAMAP-Rule" id="MF_00693"/>
    </source>
</evidence>
<dbReference type="NCBIfam" id="NF009044">
    <property type="entry name" value="PRK12378.1"/>
    <property type="match status" value="1"/>
</dbReference>
<dbReference type="GO" id="GO:0003677">
    <property type="term" value="F:DNA binding"/>
    <property type="evidence" value="ECO:0007669"/>
    <property type="project" value="UniProtKB-UniRule"/>
</dbReference>
<dbReference type="GO" id="GO:0005829">
    <property type="term" value="C:cytosol"/>
    <property type="evidence" value="ECO:0007669"/>
    <property type="project" value="TreeGrafter"/>
</dbReference>
<keyword evidence="4 6" id="KW-0238">DNA-binding</keyword>
<keyword evidence="3 6" id="KW-0805">Transcription regulation</keyword>
<reference evidence="9" key="1">
    <citation type="journal article" date="2020" name="mSystems">
        <title>Genome- and Community-Level Interaction Insights into Carbon Utilization and Element Cycling Functions of Hydrothermarchaeota in Hydrothermal Sediment.</title>
        <authorList>
            <person name="Zhou Z."/>
            <person name="Liu Y."/>
            <person name="Xu W."/>
            <person name="Pan J."/>
            <person name="Luo Z.H."/>
            <person name="Li M."/>
        </authorList>
    </citation>
    <scope>NUCLEOTIDE SEQUENCE [LARGE SCALE GENOMIC DNA]</scope>
    <source>
        <strain evidence="9">SpSt-788</strain>
    </source>
</reference>